<proteinExistence type="predicted"/>
<evidence type="ECO:0000313" key="2">
    <source>
        <dbReference type="Proteomes" id="UP000325672"/>
    </source>
</evidence>
<dbReference type="GeneID" id="43639602"/>
<feature type="non-terminal residue" evidence="1">
    <location>
        <position position="105"/>
    </location>
</feature>
<evidence type="ECO:0000313" key="1">
    <source>
        <dbReference type="EMBL" id="KAE8134539.1"/>
    </source>
</evidence>
<gene>
    <name evidence="1" type="ORF">BDV38DRAFT_255136</name>
</gene>
<reference evidence="1 2" key="1">
    <citation type="submission" date="2019-04" db="EMBL/GenBank/DDBJ databases">
        <title>Friends and foes A comparative genomics study of 23 Aspergillus species from section Flavi.</title>
        <authorList>
            <consortium name="DOE Joint Genome Institute"/>
            <person name="Kjaerbolling I."/>
            <person name="Vesth T."/>
            <person name="Frisvad J.C."/>
            <person name="Nybo J.L."/>
            <person name="Theobald S."/>
            <person name="Kildgaard S."/>
            <person name="Isbrandt T."/>
            <person name="Kuo A."/>
            <person name="Sato A."/>
            <person name="Lyhne E.K."/>
            <person name="Kogle M.E."/>
            <person name="Wiebenga A."/>
            <person name="Kun R.S."/>
            <person name="Lubbers R.J."/>
            <person name="Makela M.R."/>
            <person name="Barry K."/>
            <person name="Chovatia M."/>
            <person name="Clum A."/>
            <person name="Daum C."/>
            <person name="Haridas S."/>
            <person name="He G."/>
            <person name="LaButti K."/>
            <person name="Lipzen A."/>
            <person name="Mondo S."/>
            <person name="Riley R."/>
            <person name="Salamov A."/>
            <person name="Simmons B.A."/>
            <person name="Magnuson J.K."/>
            <person name="Henrissat B."/>
            <person name="Mortensen U.H."/>
            <person name="Larsen T.O."/>
            <person name="Devries R.P."/>
            <person name="Grigoriev I.V."/>
            <person name="Machida M."/>
            <person name="Baker S.E."/>
            <person name="Andersen M.R."/>
        </authorList>
    </citation>
    <scope>NUCLEOTIDE SEQUENCE [LARGE SCALE GENOMIC DNA]</scope>
    <source>
        <strain evidence="1 2">CBS 117625</strain>
    </source>
</reference>
<dbReference type="AlphaFoldDB" id="A0A5N6SKU5"/>
<organism evidence="1 2">
    <name type="scientific">Aspergillus pseudotamarii</name>
    <dbReference type="NCBI Taxonomy" id="132259"/>
    <lineage>
        <taxon>Eukaryota</taxon>
        <taxon>Fungi</taxon>
        <taxon>Dikarya</taxon>
        <taxon>Ascomycota</taxon>
        <taxon>Pezizomycotina</taxon>
        <taxon>Eurotiomycetes</taxon>
        <taxon>Eurotiomycetidae</taxon>
        <taxon>Eurotiales</taxon>
        <taxon>Aspergillaceae</taxon>
        <taxon>Aspergillus</taxon>
        <taxon>Aspergillus subgen. Circumdati</taxon>
    </lineage>
</organism>
<dbReference type="RefSeq" id="XP_031910602.1">
    <property type="nucleotide sequence ID" value="XM_032055392.1"/>
</dbReference>
<sequence length="105" mass="12100">MYAWPMNGPLCLYAHMPNSSSGLIAVLLSHLFRDLSCFKFINTSLTSLMCPRDPEAPLCVASRWYFFSCLLYDTIVETIVIPRSRLRLYALEFRISFLFYCLGSI</sequence>
<dbReference type="OrthoDB" id="10302767at2759"/>
<keyword evidence="2" id="KW-1185">Reference proteome</keyword>
<name>A0A5N6SKU5_ASPPS</name>
<dbReference type="Proteomes" id="UP000325672">
    <property type="component" value="Unassembled WGS sequence"/>
</dbReference>
<accession>A0A5N6SKU5</accession>
<protein>
    <submittedName>
        <fullName evidence="1">Uncharacterized protein</fullName>
    </submittedName>
</protein>
<dbReference type="EMBL" id="ML743603">
    <property type="protein sequence ID" value="KAE8134539.1"/>
    <property type="molecule type" value="Genomic_DNA"/>
</dbReference>